<dbReference type="EMBL" id="JBEWTB010000002">
    <property type="protein sequence ID" value="MET4757290.1"/>
    <property type="molecule type" value="Genomic_DNA"/>
</dbReference>
<name>A0ABV2SHR4_9GAMM</name>
<reference evidence="1 2" key="1">
    <citation type="submission" date="2024-06" db="EMBL/GenBank/DDBJ databases">
        <title>Genomic Encyclopedia of Type Strains, Phase V (KMG-V): Genome sequencing to study the core and pangenomes of soil and plant-associated prokaryotes.</title>
        <authorList>
            <person name="Whitman W."/>
        </authorList>
    </citation>
    <scope>NUCLEOTIDE SEQUENCE [LARGE SCALE GENOMIC DNA]</scope>
    <source>
        <strain evidence="1 2">NE40</strain>
    </source>
</reference>
<protein>
    <recommendedName>
        <fullName evidence="3">NTF2 fold domain-containing protein</fullName>
    </recommendedName>
</protein>
<keyword evidence="2" id="KW-1185">Reference proteome</keyword>
<proteinExistence type="predicted"/>
<sequence length="108" mass="11861">MMYHNALSETSSEAVAEKAFDQIEALSETFTTHEASEASELAVQVYLDKGASAEFQQENGGKIVVTADQTPAGPMARVLVKEGKVSWRRVNVHVCLKDGTRLMQTFEI</sequence>
<organism evidence="1 2">
    <name type="scientific">Endozoicomonas lisbonensis</name>
    <dbReference type="NCBI Taxonomy" id="3120522"/>
    <lineage>
        <taxon>Bacteria</taxon>
        <taxon>Pseudomonadati</taxon>
        <taxon>Pseudomonadota</taxon>
        <taxon>Gammaproteobacteria</taxon>
        <taxon>Oceanospirillales</taxon>
        <taxon>Endozoicomonadaceae</taxon>
        <taxon>Endozoicomonas</taxon>
    </lineage>
</organism>
<evidence type="ECO:0000313" key="1">
    <source>
        <dbReference type="EMBL" id="MET4757290.1"/>
    </source>
</evidence>
<evidence type="ECO:0000313" key="2">
    <source>
        <dbReference type="Proteomes" id="UP001549366"/>
    </source>
</evidence>
<evidence type="ECO:0008006" key="3">
    <source>
        <dbReference type="Google" id="ProtNLM"/>
    </source>
</evidence>
<dbReference type="Proteomes" id="UP001549366">
    <property type="component" value="Unassembled WGS sequence"/>
</dbReference>
<accession>A0ABV2SHR4</accession>
<comment type="caution">
    <text evidence="1">The sequence shown here is derived from an EMBL/GenBank/DDBJ whole genome shotgun (WGS) entry which is preliminary data.</text>
</comment>
<gene>
    <name evidence="1" type="ORF">V5J35_002482</name>
</gene>
<dbReference type="RefSeq" id="WP_354007456.1">
    <property type="nucleotide sequence ID" value="NZ_JBEWTA010000001.1"/>
</dbReference>